<gene>
    <name evidence="1" type="ORF">AVEN_118945_1</name>
</gene>
<dbReference type="AlphaFoldDB" id="A0A4Y2BX48"/>
<evidence type="ECO:0000313" key="2">
    <source>
        <dbReference type="Proteomes" id="UP000499080"/>
    </source>
</evidence>
<feature type="non-terminal residue" evidence="1">
    <location>
        <position position="1"/>
    </location>
</feature>
<accession>A0A4Y2BX48</accession>
<name>A0A4Y2BX48_ARAVE</name>
<dbReference type="Proteomes" id="UP000499080">
    <property type="component" value="Unassembled WGS sequence"/>
</dbReference>
<dbReference type="EMBL" id="BGPR01000124">
    <property type="protein sequence ID" value="GBL96821.1"/>
    <property type="molecule type" value="Genomic_DNA"/>
</dbReference>
<keyword evidence="2" id="KW-1185">Reference proteome</keyword>
<protein>
    <submittedName>
        <fullName evidence="1">Uncharacterized protein</fullName>
    </submittedName>
</protein>
<proteinExistence type="predicted"/>
<evidence type="ECO:0000313" key="1">
    <source>
        <dbReference type="EMBL" id="GBL96821.1"/>
    </source>
</evidence>
<organism evidence="1 2">
    <name type="scientific">Araneus ventricosus</name>
    <name type="common">Orbweaver spider</name>
    <name type="synonym">Epeira ventricosa</name>
    <dbReference type="NCBI Taxonomy" id="182803"/>
    <lineage>
        <taxon>Eukaryota</taxon>
        <taxon>Metazoa</taxon>
        <taxon>Ecdysozoa</taxon>
        <taxon>Arthropoda</taxon>
        <taxon>Chelicerata</taxon>
        <taxon>Arachnida</taxon>
        <taxon>Araneae</taxon>
        <taxon>Araneomorphae</taxon>
        <taxon>Entelegynae</taxon>
        <taxon>Araneoidea</taxon>
        <taxon>Araneidae</taxon>
        <taxon>Araneus</taxon>
    </lineage>
</organism>
<comment type="caution">
    <text evidence="1">The sequence shown here is derived from an EMBL/GenBank/DDBJ whole genome shotgun (WGS) entry which is preliminary data.</text>
</comment>
<sequence length="105" mass="11902">KNMKCSLVQRISERRNVSLVGIMQYLNFGRNCDAAAVTVDLSRLPNKNSLIQHAKIIMTGLFCEENESMSNTSRSVEKSMETLEDKSLTLYEKPEKAIHPKTKVL</sequence>
<feature type="non-terminal residue" evidence="1">
    <location>
        <position position="105"/>
    </location>
</feature>
<reference evidence="1 2" key="1">
    <citation type="journal article" date="2019" name="Sci. Rep.">
        <title>Orb-weaving spider Araneus ventricosus genome elucidates the spidroin gene catalogue.</title>
        <authorList>
            <person name="Kono N."/>
            <person name="Nakamura H."/>
            <person name="Ohtoshi R."/>
            <person name="Moran D.A.P."/>
            <person name="Shinohara A."/>
            <person name="Yoshida Y."/>
            <person name="Fujiwara M."/>
            <person name="Mori M."/>
            <person name="Tomita M."/>
            <person name="Arakawa K."/>
        </authorList>
    </citation>
    <scope>NUCLEOTIDE SEQUENCE [LARGE SCALE GENOMIC DNA]</scope>
</reference>